<gene>
    <name evidence="1" type="ORF">CBER1_05197</name>
</gene>
<reference evidence="2" key="1">
    <citation type="journal article" date="2017" name="bioRxiv">
        <title>Conservation of a gene cluster reveals novel cercosporin biosynthetic mechanisms and extends production to the genus Colletotrichum.</title>
        <authorList>
            <person name="de Jonge R."/>
            <person name="Ebert M.K."/>
            <person name="Huitt-Roehl C.R."/>
            <person name="Pal P."/>
            <person name="Suttle J.C."/>
            <person name="Spanner R.E."/>
            <person name="Neubauer J.D."/>
            <person name="Jurick W.M.II."/>
            <person name="Stott K.A."/>
            <person name="Secor G.A."/>
            <person name="Thomma B.P.H.J."/>
            <person name="Van de Peer Y."/>
            <person name="Townsend C.A."/>
            <person name="Bolton M.D."/>
        </authorList>
    </citation>
    <scope>NUCLEOTIDE SEQUENCE [LARGE SCALE GENOMIC DNA]</scope>
    <source>
        <strain evidence="2">CBS538.71</strain>
    </source>
</reference>
<dbReference type="EMBL" id="PNEN01001791">
    <property type="protein sequence ID" value="PPJ50198.1"/>
    <property type="molecule type" value="Genomic_DNA"/>
</dbReference>
<sequence length="416" mass="47298">MATIVKVPRLRRVLKEVELEVVYLFKIRPAKPFAEFNKGQEVRHIGEKSEEVIYETYGPDVLDHYIKSRWSSQLLDAAMMGTMVLDIFSTLAQHRIVPNVTVILPTDNEPFRGFGSAWLVRNLFPAMNERAEEYGYIFKHRTAVHHSNEKGTVLPKQQKTTAVILEAIAASETNPHSLGLKGGHHKYSRRHPFEGSLYTSSGANQIFSGLRTLSVSFANLNNTGLLPLLSTSKQLEKLEISMTHDPDTNTALLSKISKALPPGIGLKHIVISHALFDHTADITDFLGKHKHTLETVIISLVCIEREHEWPWLFARLSRYPKLEAIEIHKALSVQTDWTWEDMESHKQEGDELYWRAVMCDKDNALIAADYRIRGKEAVKEVLEELASFAPFFERYYEKKGLDGEKDVVLAPQTLTE</sequence>
<dbReference type="InterPro" id="IPR032675">
    <property type="entry name" value="LRR_dom_sf"/>
</dbReference>
<evidence type="ECO:0000313" key="2">
    <source>
        <dbReference type="Proteomes" id="UP000237631"/>
    </source>
</evidence>
<proteinExistence type="predicted"/>
<dbReference type="OrthoDB" id="3650571at2759"/>
<organism evidence="1 2">
    <name type="scientific">Cercospora berteroae</name>
    <dbReference type="NCBI Taxonomy" id="357750"/>
    <lineage>
        <taxon>Eukaryota</taxon>
        <taxon>Fungi</taxon>
        <taxon>Dikarya</taxon>
        <taxon>Ascomycota</taxon>
        <taxon>Pezizomycotina</taxon>
        <taxon>Dothideomycetes</taxon>
        <taxon>Dothideomycetidae</taxon>
        <taxon>Mycosphaerellales</taxon>
        <taxon>Mycosphaerellaceae</taxon>
        <taxon>Cercospora</taxon>
    </lineage>
</organism>
<comment type="caution">
    <text evidence="1">The sequence shown here is derived from an EMBL/GenBank/DDBJ whole genome shotgun (WGS) entry which is preliminary data.</text>
</comment>
<keyword evidence="2" id="KW-1185">Reference proteome</keyword>
<evidence type="ECO:0000313" key="1">
    <source>
        <dbReference type="EMBL" id="PPJ50198.1"/>
    </source>
</evidence>
<protein>
    <submittedName>
        <fullName evidence="1">Uncharacterized protein</fullName>
    </submittedName>
</protein>
<dbReference type="SUPFAM" id="SSF52047">
    <property type="entry name" value="RNI-like"/>
    <property type="match status" value="1"/>
</dbReference>
<dbReference type="Gene3D" id="3.80.10.10">
    <property type="entry name" value="Ribonuclease Inhibitor"/>
    <property type="match status" value="1"/>
</dbReference>
<name>A0A2S6BRT2_9PEZI</name>
<dbReference type="Proteomes" id="UP000237631">
    <property type="component" value="Unassembled WGS sequence"/>
</dbReference>
<dbReference type="AlphaFoldDB" id="A0A2S6BRT2"/>
<accession>A0A2S6BRT2</accession>